<dbReference type="InterPro" id="IPR027787">
    <property type="entry name" value="Alpha/beta-hydrolase_catalytic"/>
</dbReference>
<dbReference type="OrthoDB" id="4397445at2"/>
<feature type="region of interest" description="Disordered" evidence="1">
    <location>
        <begin position="96"/>
        <end position="131"/>
    </location>
</feature>
<gene>
    <name evidence="3" type="ORF">PA7_07980</name>
</gene>
<dbReference type="RefSeq" id="WP_028929543.1">
    <property type="nucleotide sequence ID" value="NZ_AUII01000005.1"/>
</dbReference>
<keyword evidence="4" id="KW-1185">Reference proteome</keyword>
<evidence type="ECO:0000313" key="4">
    <source>
        <dbReference type="Proteomes" id="UP000321328"/>
    </source>
</evidence>
<name>A0A511CWM6_9PSEU</name>
<organism evidence="3 4">
    <name type="scientific">Pseudonocardia asaccharolytica DSM 44247 = NBRC 16224</name>
    <dbReference type="NCBI Taxonomy" id="1123024"/>
    <lineage>
        <taxon>Bacteria</taxon>
        <taxon>Bacillati</taxon>
        <taxon>Actinomycetota</taxon>
        <taxon>Actinomycetes</taxon>
        <taxon>Pseudonocardiales</taxon>
        <taxon>Pseudonocardiaceae</taxon>
        <taxon>Pseudonocardia</taxon>
    </lineage>
</organism>
<accession>A0A511CWM6</accession>
<evidence type="ECO:0000256" key="1">
    <source>
        <dbReference type="SAM" id="MobiDB-lite"/>
    </source>
</evidence>
<feature type="domain" description="Alpha/beta-hydrolase catalytic" evidence="2">
    <location>
        <begin position="2"/>
        <end position="62"/>
    </location>
</feature>
<dbReference type="Pfam" id="PF10081">
    <property type="entry name" value="Abhydrolase_9"/>
    <property type="match status" value="1"/>
</dbReference>
<sequence length="131" mass="13770">MRDAGAARENAAAVVAAVRARLDAIAAADRPRPLMYGESLGAIAARSAADGADGVLVAGTPAAGWEPVPDRFTAVRHADDPVVWFSPRLLVERPEGWPGPWLPSSRSDRPRAACSPRSTPHRVTAIATGRN</sequence>
<dbReference type="AlphaFoldDB" id="A0A511CWM6"/>
<proteinExistence type="predicted"/>
<dbReference type="EMBL" id="BJVI01000005">
    <property type="protein sequence ID" value="GEL16961.1"/>
    <property type="molecule type" value="Genomic_DNA"/>
</dbReference>
<protein>
    <recommendedName>
        <fullName evidence="2">Alpha/beta-hydrolase catalytic domain-containing protein</fullName>
    </recommendedName>
</protein>
<reference evidence="3 4" key="1">
    <citation type="submission" date="2019-07" db="EMBL/GenBank/DDBJ databases">
        <title>Whole genome shotgun sequence of Pseudonocardia asaccharolytica NBRC 16224.</title>
        <authorList>
            <person name="Hosoyama A."/>
            <person name="Uohara A."/>
            <person name="Ohji S."/>
            <person name="Ichikawa N."/>
        </authorList>
    </citation>
    <scope>NUCLEOTIDE SEQUENCE [LARGE SCALE GENOMIC DNA]</scope>
    <source>
        <strain evidence="3 4">NBRC 16224</strain>
    </source>
</reference>
<dbReference type="STRING" id="1123024.GCA_000423625_01540"/>
<evidence type="ECO:0000313" key="3">
    <source>
        <dbReference type="EMBL" id="GEL16961.1"/>
    </source>
</evidence>
<dbReference type="Proteomes" id="UP000321328">
    <property type="component" value="Unassembled WGS sequence"/>
</dbReference>
<evidence type="ECO:0000259" key="2">
    <source>
        <dbReference type="Pfam" id="PF10081"/>
    </source>
</evidence>
<comment type="caution">
    <text evidence="3">The sequence shown here is derived from an EMBL/GenBank/DDBJ whole genome shotgun (WGS) entry which is preliminary data.</text>
</comment>